<evidence type="ECO:0000256" key="2">
    <source>
        <dbReference type="ARBA" id="ARBA00023157"/>
    </source>
</evidence>
<dbReference type="InterPro" id="IPR006041">
    <property type="entry name" value="Pollen_Ole_e1_allergen"/>
</dbReference>
<gene>
    <name evidence="5" type="primary">LOC113856466</name>
</gene>
<keyword evidence="2" id="KW-1015">Disulfide bond</keyword>
<dbReference type="PANTHER" id="PTHR31614:SF20">
    <property type="entry name" value="POLLEN PROTEIN OLE E I-LIKE PROTEIN"/>
    <property type="match status" value="1"/>
</dbReference>
<dbReference type="RefSeq" id="XP_027344085.1">
    <property type="nucleotide sequence ID" value="XM_027488284.1"/>
</dbReference>
<reference evidence="4" key="1">
    <citation type="journal article" date="2019" name="Toxins">
        <title>Detection of Abrin-Like and Prepropulchellin-Like Toxin Genes and Transcripts Using Whole Genome Sequencing and Full-Length Transcript Sequencing of Abrus precatorius.</title>
        <authorList>
            <person name="Hovde B.T."/>
            <person name="Daligault H.E."/>
            <person name="Hanschen E.R."/>
            <person name="Kunde Y.A."/>
            <person name="Johnson M.B."/>
            <person name="Starkenburg S.R."/>
            <person name="Johnson S.L."/>
        </authorList>
    </citation>
    <scope>NUCLEOTIDE SEQUENCE [LARGE SCALE GENOMIC DNA]</scope>
</reference>
<dbReference type="Pfam" id="PF01190">
    <property type="entry name" value="Pollen_Ole_e_1"/>
    <property type="match status" value="1"/>
</dbReference>
<proteinExistence type="inferred from homology"/>
<name>A0A8B8KJV0_ABRPR</name>
<dbReference type="PANTHER" id="PTHR31614">
    <property type="entry name" value="PROTEIN DOWNSTREAM OF FLC-RELATED"/>
    <property type="match status" value="1"/>
</dbReference>
<evidence type="ECO:0000313" key="5">
    <source>
        <dbReference type="RefSeq" id="XP_027344085.1"/>
    </source>
</evidence>
<evidence type="ECO:0000256" key="3">
    <source>
        <dbReference type="SAM" id="SignalP"/>
    </source>
</evidence>
<comment type="similarity">
    <text evidence="1">Belongs to the Ole e I family.</text>
</comment>
<feature type="chain" id="PRO_5034504932" evidence="3">
    <location>
        <begin position="22"/>
        <end position="165"/>
    </location>
</feature>
<organism evidence="4 5">
    <name type="scientific">Abrus precatorius</name>
    <name type="common">Indian licorice</name>
    <name type="synonym">Glycine abrus</name>
    <dbReference type="NCBI Taxonomy" id="3816"/>
    <lineage>
        <taxon>Eukaryota</taxon>
        <taxon>Viridiplantae</taxon>
        <taxon>Streptophyta</taxon>
        <taxon>Embryophyta</taxon>
        <taxon>Tracheophyta</taxon>
        <taxon>Spermatophyta</taxon>
        <taxon>Magnoliopsida</taxon>
        <taxon>eudicotyledons</taxon>
        <taxon>Gunneridae</taxon>
        <taxon>Pentapetalae</taxon>
        <taxon>rosids</taxon>
        <taxon>fabids</taxon>
        <taxon>Fabales</taxon>
        <taxon>Fabaceae</taxon>
        <taxon>Papilionoideae</taxon>
        <taxon>50 kb inversion clade</taxon>
        <taxon>NPAAA clade</taxon>
        <taxon>indigoferoid/millettioid clade</taxon>
        <taxon>Abreae</taxon>
        <taxon>Abrus</taxon>
    </lineage>
</organism>
<feature type="signal peptide" evidence="3">
    <location>
        <begin position="1"/>
        <end position="21"/>
    </location>
</feature>
<reference evidence="5" key="2">
    <citation type="submission" date="2025-08" db="UniProtKB">
        <authorList>
            <consortium name="RefSeq"/>
        </authorList>
    </citation>
    <scope>IDENTIFICATION</scope>
    <source>
        <tissue evidence="5">Young leaves</tissue>
    </source>
</reference>
<keyword evidence="3" id="KW-0732">Signal</keyword>
<evidence type="ECO:0000256" key="1">
    <source>
        <dbReference type="ARBA" id="ARBA00010049"/>
    </source>
</evidence>
<keyword evidence="4" id="KW-1185">Reference proteome</keyword>
<evidence type="ECO:0000313" key="4">
    <source>
        <dbReference type="Proteomes" id="UP000694853"/>
    </source>
</evidence>
<dbReference type="AlphaFoldDB" id="A0A8B8KJV0"/>
<protein>
    <submittedName>
        <fullName evidence="5">Olee1-like protein</fullName>
    </submittedName>
</protein>
<dbReference type="OrthoDB" id="1392797at2759"/>
<dbReference type="KEGG" id="aprc:113856466"/>
<dbReference type="GeneID" id="113856466"/>
<accession>A0A8B8KJV0</accession>
<sequence length="165" mass="18182">MEKSFAVALLVSAFCFSSALARNTPADSNDTFFVEGKIYCDPCRFEFESRLSYPLADVKITLQCTKEESDNVILVKEAKTDANGKYSIPVDGDHEEERCMVTAEAPTEGKCKSSMTIKSDRILLTTNMGVSSLARYANPLGFMTQTADPQCSSVVSELELDKFDD</sequence>
<dbReference type="Proteomes" id="UP000694853">
    <property type="component" value="Unplaced"/>
</dbReference>